<dbReference type="EMBL" id="CP021455">
    <property type="protein sequence ID" value="ARU04417.1"/>
    <property type="molecule type" value="Genomic_DNA"/>
</dbReference>
<name>A0A1Y0ELE0_9BURK</name>
<dbReference type="SUPFAM" id="SSF52141">
    <property type="entry name" value="Uracil-DNA glycosylase-like"/>
    <property type="match status" value="1"/>
</dbReference>
<dbReference type="AlphaFoldDB" id="A0A1Y0ELE0"/>
<organism evidence="2 3">
    <name type="scientific">Comamonas serinivorans</name>
    <dbReference type="NCBI Taxonomy" id="1082851"/>
    <lineage>
        <taxon>Bacteria</taxon>
        <taxon>Pseudomonadati</taxon>
        <taxon>Pseudomonadota</taxon>
        <taxon>Betaproteobacteria</taxon>
        <taxon>Burkholderiales</taxon>
        <taxon>Comamonadaceae</taxon>
        <taxon>Comamonas</taxon>
    </lineage>
</organism>
<dbReference type="Pfam" id="PF03167">
    <property type="entry name" value="UDG"/>
    <property type="match status" value="1"/>
</dbReference>
<dbReference type="RefSeq" id="WP_087278946.1">
    <property type="nucleotide sequence ID" value="NZ_CP021455.1"/>
</dbReference>
<dbReference type="OrthoDB" id="9799921at2"/>
<evidence type="ECO:0000259" key="1">
    <source>
        <dbReference type="SMART" id="SM00986"/>
    </source>
</evidence>
<gene>
    <name evidence="2" type="ORF">CCO03_06770</name>
</gene>
<dbReference type="CDD" id="cd10032">
    <property type="entry name" value="UDG-F6_HDG"/>
    <property type="match status" value="1"/>
</dbReference>
<evidence type="ECO:0000313" key="3">
    <source>
        <dbReference type="Proteomes" id="UP000196138"/>
    </source>
</evidence>
<sequence length="192" mass="21219">MTDPSPASSAAERLHGLPPVVDARTRLLILGSFPGARSLAERRYYAHPQNQFWRILQAYLGSPSRVGGEAQPDLVTLPYEQRLAQMLSWGVGLWDVYASCVRQGSLDTAIRDAERNDFLALARRLPDLRGIAFNGGESWKHHRQLAQLADWHLPLWRLPSSSPANASWSLARKVAAWREVFVQAGLVAGAGA</sequence>
<reference evidence="2 3" key="1">
    <citation type="submission" date="2017-05" db="EMBL/GenBank/DDBJ databases">
        <authorList>
            <person name="Song R."/>
            <person name="Chenine A.L."/>
            <person name="Ruprecht R.M."/>
        </authorList>
    </citation>
    <scope>NUCLEOTIDE SEQUENCE [LARGE SCALE GENOMIC DNA]</scope>
    <source>
        <strain evidence="2 3">DSM 26136</strain>
    </source>
</reference>
<protein>
    <submittedName>
        <fullName evidence="2">DNA-deoxyinosine glycosylase</fullName>
    </submittedName>
</protein>
<dbReference type="InterPro" id="IPR005122">
    <property type="entry name" value="Uracil-DNA_glycosylase-like"/>
</dbReference>
<dbReference type="KEGG" id="cser:CCO03_06770"/>
<dbReference type="SMART" id="SM00986">
    <property type="entry name" value="UDG"/>
    <property type="match status" value="1"/>
</dbReference>
<evidence type="ECO:0000313" key="2">
    <source>
        <dbReference type="EMBL" id="ARU04417.1"/>
    </source>
</evidence>
<dbReference type="SMART" id="SM00987">
    <property type="entry name" value="UreE_C"/>
    <property type="match status" value="1"/>
</dbReference>
<dbReference type="Gene3D" id="3.40.470.10">
    <property type="entry name" value="Uracil-DNA glycosylase-like domain"/>
    <property type="match status" value="1"/>
</dbReference>
<feature type="domain" description="Uracil-DNA glycosylase-like" evidence="1">
    <location>
        <begin position="18"/>
        <end position="181"/>
    </location>
</feature>
<dbReference type="NCBIfam" id="TIGR04274">
    <property type="entry name" value="hypoxanDNAglyco"/>
    <property type="match status" value="1"/>
</dbReference>
<proteinExistence type="predicted"/>
<dbReference type="InterPro" id="IPR026353">
    <property type="entry name" value="Hypoxan-DNA_Glyclase"/>
</dbReference>
<accession>A0A1Y0ELE0</accession>
<dbReference type="Proteomes" id="UP000196138">
    <property type="component" value="Chromosome"/>
</dbReference>
<dbReference type="InterPro" id="IPR036895">
    <property type="entry name" value="Uracil-DNA_glycosylase-like_sf"/>
</dbReference>
<keyword evidence="3" id="KW-1185">Reference proteome</keyword>